<proteinExistence type="inferred from homology"/>
<organism evidence="6 7">
    <name type="scientific">Candidatus Mcinerneyibacterium aminivorans</name>
    <dbReference type="NCBI Taxonomy" id="2703815"/>
    <lineage>
        <taxon>Bacteria</taxon>
        <taxon>Candidatus Macinerneyibacteriota</taxon>
        <taxon>Candidatus Mcinerneyibacteria</taxon>
        <taxon>Candidatus Mcinerneyibacteriales</taxon>
        <taxon>Candidatus Mcinerneyibacteriaceae</taxon>
        <taxon>Candidatus Mcinerneyibacterium</taxon>
    </lineage>
</organism>
<dbReference type="PANTHER" id="PTHR14413">
    <property type="entry name" value="RIBOSOMAL PROTEIN L17"/>
    <property type="match status" value="1"/>
</dbReference>
<evidence type="ECO:0000313" key="6">
    <source>
        <dbReference type="EMBL" id="TYB31315.1"/>
    </source>
</evidence>
<dbReference type="Proteomes" id="UP000324143">
    <property type="component" value="Unassembled WGS sequence"/>
</dbReference>
<protein>
    <recommendedName>
        <fullName evidence="4">Large ribosomal subunit protein bL17</fullName>
    </recommendedName>
</protein>
<reference evidence="6" key="1">
    <citation type="submission" date="2019-08" db="EMBL/GenBank/DDBJ databases">
        <title>Genomic characterization of a novel candidate phylum (ARYD3) from a high temperature, high salinity tertiary oil reservoir in north central Oklahoma, USA.</title>
        <authorList>
            <person name="Youssef N.H."/>
            <person name="Yadav A."/>
            <person name="Elshahed M.S."/>
        </authorList>
    </citation>
    <scope>NUCLEOTIDE SEQUENCE [LARGE SCALE GENOMIC DNA]</scope>
    <source>
        <strain evidence="6">ARYD3</strain>
    </source>
</reference>
<dbReference type="NCBIfam" id="TIGR00059">
    <property type="entry name" value="L17"/>
    <property type="match status" value="1"/>
</dbReference>
<dbReference type="Gene3D" id="3.90.1030.10">
    <property type="entry name" value="Ribosomal protein L17"/>
    <property type="match status" value="1"/>
</dbReference>
<accession>A0A5D0MHG3</accession>
<evidence type="ECO:0000256" key="4">
    <source>
        <dbReference type="HAMAP-Rule" id="MF_01368"/>
    </source>
</evidence>
<dbReference type="InterPro" id="IPR000456">
    <property type="entry name" value="Ribosomal_bL17"/>
</dbReference>
<dbReference type="GO" id="GO:0006412">
    <property type="term" value="P:translation"/>
    <property type="evidence" value="ECO:0007669"/>
    <property type="project" value="UniProtKB-UniRule"/>
</dbReference>
<dbReference type="SUPFAM" id="SSF64263">
    <property type="entry name" value="Prokaryotic ribosomal protein L17"/>
    <property type="match status" value="1"/>
</dbReference>
<dbReference type="InterPro" id="IPR036373">
    <property type="entry name" value="Ribosomal_bL17_sf"/>
</dbReference>
<dbReference type="PANTHER" id="PTHR14413:SF16">
    <property type="entry name" value="LARGE RIBOSOMAL SUBUNIT PROTEIN BL17M"/>
    <property type="match status" value="1"/>
</dbReference>
<dbReference type="HAMAP" id="MF_01368">
    <property type="entry name" value="Ribosomal_bL17"/>
    <property type="match status" value="1"/>
</dbReference>
<dbReference type="Pfam" id="PF01196">
    <property type="entry name" value="Ribosomal_L17"/>
    <property type="match status" value="1"/>
</dbReference>
<comment type="subunit">
    <text evidence="4">Part of the 50S ribosomal subunit. Contacts protein L32.</text>
</comment>
<keyword evidence="3 4" id="KW-0687">Ribonucleoprotein</keyword>
<evidence type="ECO:0000256" key="2">
    <source>
        <dbReference type="ARBA" id="ARBA00022980"/>
    </source>
</evidence>
<comment type="caution">
    <text evidence="6">The sequence shown here is derived from an EMBL/GenBank/DDBJ whole genome shotgun (WGS) entry which is preliminary data.</text>
</comment>
<sequence length="124" mass="14528">MRHRMKTKRMGRNTSSKIALLKSLATSLIKHERIETTETRAREIKPYVEKLVKLGKEDSLKSRRLARKKVMEDDAVYKLFNEIAPRCSQREGGYLRMYKTRIRRGDGTPMAIVEFVDRVAEDNE</sequence>
<comment type="similarity">
    <text evidence="1 4 5">Belongs to the bacterial ribosomal protein bL17 family.</text>
</comment>
<dbReference type="GO" id="GO:0003735">
    <property type="term" value="F:structural constituent of ribosome"/>
    <property type="evidence" value="ECO:0007669"/>
    <property type="project" value="InterPro"/>
</dbReference>
<dbReference type="GO" id="GO:0022625">
    <property type="term" value="C:cytosolic large ribosomal subunit"/>
    <property type="evidence" value="ECO:0007669"/>
    <property type="project" value="TreeGrafter"/>
</dbReference>
<dbReference type="AlphaFoldDB" id="A0A5D0MHG3"/>
<keyword evidence="2 4" id="KW-0689">Ribosomal protein</keyword>
<name>A0A5D0MHG3_9BACT</name>
<evidence type="ECO:0000256" key="1">
    <source>
        <dbReference type="ARBA" id="ARBA00008777"/>
    </source>
</evidence>
<dbReference type="EMBL" id="VSIX01000040">
    <property type="protein sequence ID" value="TYB31315.1"/>
    <property type="molecule type" value="Genomic_DNA"/>
</dbReference>
<evidence type="ECO:0000256" key="5">
    <source>
        <dbReference type="RuleBase" id="RU000660"/>
    </source>
</evidence>
<gene>
    <name evidence="4" type="primary">rplQ</name>
    <name evidence="6" type="ORF">FXF47_04730</name>
</gene>
<evidence type="ECO:0000256" key="3">
    <source>
        <dbReference type="ARBA" id="ARBA00023274"/>
    </source>
</evidence>
<evidence type="ECO:0000313" key="7">
    <source>
        <dbReference type="Proteomes" id="UP000324143"/>
    </source>
</evidence>
<keyword evidence="7" id="KW-1185">Reference proteome</keyword>